<name>C1N6E4_MICPC</name>
<accession>C1N6E4</accession>
<dbReference type="RefSeq" id="XP_003063323.1">
    <property type="nucleotide sequence ID" value="XM_003063277.1"/>
</dbReference>
<proteinExistence type="predicted"/>
<dbReference type="Gene3D" id="3.40.50.150">
    <property type="entry name" value="Vaccinia Virus protein VP39"/>
    <property type="match status" value="1"/>
</dbReference>
<dbReference type="Proteomes" id="UP000001876">
    <property type="component" value="Unassembled WGS sequence"/>
</dbReference>
<dbReference type="PANTHER" id="PTHR14614:SF130">
    <property type="entry name" value="PROTEIN-LYSINE N-METHYLTRANSFERASE EEF2KMT"/>
    <property type="match status" value="1"/>
</dbReference>
<evidence type="ECO:0000313" key="2">
    <source>
        <dbReference type="Proteomes" id="UP000001876"/>
    </source>
</evidence>
<dbReference type="KEGG" id="mpp:MICPUCDRAFT_53256"/>
<evidence type="ECO:0000313" key="1">
    <source>
        <dbReference type="EMBL" id="EEH52459.1"/>
    </source>
</evidence>
<sequence length="271" mass="29873">MELGAGVGVVGVVLARCMRDYTRACTTVEGDTERQPARSRRLTLTLQEKDDDAVANLTGNLRRNGVARRRAETTLVGHDMLSDRECRTAAAAGDEGRYSYDGDDDAGVDVRVVKFDWECRTNDEALRETKPDLARSVIAADVCYDPALFPGLLATLRALSSDRAALQDTESEASSRGYEPPFALIVTTLRQPETLETFVREATSAGFDVSDVSDASDVFMEEGSETEVDETRAETLGGRVGFARLPRESRDASYGEMRVHALRARRRRRAR</sequence>
<dbReference type="PANTHER" id="PTHR14614">
    <property type="entry name" value="HEPATOCELLULAR CARCINOMA-ASSOCIATED ANTIGEN"/>
    <property type="match status" value="1"/>
</dbReference>
<reference evidence="1 2" key="1">
    <citation type="journal article" date="2009" name="Science">
        <title>Green evolution and dynamic adaptations revealed by genomes of the marine picoeukaryotes Micromonas.</title>
        <authorList>
            <person name="Worden A.Z."/>
            <person name="Lee J.H."/>
            <person name="Mock T."/>
            <person name="Rouze P."/>
            <person name="Simmons M.P."/>
            <person name="Aerts A.L."/>
            <person name="Allen A.E."/>
            <person name="Cuvelier M.L."/>
            <person name="Derelle E."/>
            <person name="Everett M.V."/>
            <person name="Foulon E."/>
            <person name="Grimwood J."/>
            <person name="Gundlach H."/>
            <person name="Henrissat B."/>
            <person name="Napoli C."/>
            <person name="McDonald S.M."/>
            <person name="Parker M.S."/>
            <person name="Rombauts S."/>
            <person name="Salamov A."/>
            <person name="Von Dassow P."/>
            <person name="Badger J.H."/>
            <person name="Coutinho P.M."/>
            <person name="Demir E."/>
            <person name="Dubchak I."/>
            <person name="Gentemann C."/>
            <person name="Eikrem W."/>
            <person name="Gready J.E."/>
            <person name="John U."/>
            <person name="Lanier W."/>
            <person name="Lindquist E.A."/>
            <person name="Lucas S."/>
            <person name="Mayer K.F."/>
            <person name="Moreau H."/>
            <person name="Not F."/>
            <person name="Otillar R."/>
            <person name="Panaud O."/>
            <person name="Pangilinan J."/>
            <person name="Paulsen I."/>
            <person name="Piegu B."/>
            <person name="Poliakov A."/>
            <person name="Robbens S."/>
            <person name="Schmutz J."/>
            <person name="Toulza E."/>
            <person name="Wyss T."/>
            <person name="Zelensky A."/>
            <person name="Zhou K."/>
            <person name="Armbrust E.V."/>
            <person name="Bhattacharya D."/>
            <person name="Goodenough U.W."/>
            <person name="Van de Peer Y."/>
            <person name="Grigoriev I.V."/>
        </authorList>
    </citation>
    <scope>NUCLEOTIDE SEQUENCE [LARGE SCALE GENOMIC DNA]</scope>
    <source>
        <strain evidence="1 2">CCMP1545</strain>
    </source>
</reference>
<dbReference type="AlphaFoldDB" id="C1N6E4"/>
<organism evidence="2">
    <name type="scientific">Micromonas pusilla (strain CCMP1545)</name>
    <name type="common">Picoplanktonic green alga</name>
    <dbReference type="NCBI Taxonomy" id="564608"/>
    <lineage>
        <taxon>Eukaryota</taxon>
        <taxon>Viridiplantae</taxon>
        <taxon>Chlorophyta</taxon>
        <taxon>Mamiellophyceae</taxon>
        <taxon>Mamiellales</taxon>
        <taxon>Mamiellaceae</taxon>
        <taxon>Micromonas</taxon>
    </lineage>
</organism>
<dbReference type="OrthoDB" id="194386at2759"/>
<dbReference type="GeneID" id="9688763"/>
<dbReference type="EMBL" id="GG663748">
    <property type="protein sequence ID" value="EEH52459.1"/>
    <property type="molecule type" value="Genomic_DNA"/>
</dbReference>
<dbReference type="InterPro" id="IPR029063">
    <property type="entry name" value="SAM-dependent_MTases_sf"/>
</dbReference>
<dbReference type="InterPro" id="IPR019410">
    <property type="entry name" value="Methyltransf_16"/>
</dbReference>
<gene>
    <name evidence="1" type="ORF">MICPUCDRAFT_53256</name>
</gene>
<keyword evidence="2" id="KW-1185">Reference proteome</keyword>
<protein>
    <submittedName>
        <fullName evidence="1">Predicted protein</fullName>
    </submittedName>
</protein>